<evidence type="ECO:0000259" key="2">
    <source>
        <dbReference type="Pfam" id="PF18962"/>
    </source>
</evidence>
<protein>
    <submittedName>
        <fullName evidence="3">T9SS type A sorting domain-containing protein</fullName>
    </submittedName>
</protein>
<organism evidence="3 4">
    <name type="scientific">Paenimyroides baculatum</name>
    <dbReference type="NCBI Taxonomy" id="2608000"/>
    <lineage>
        <taxon>Bacteria</taxon>
        <taxon>Pseudomonadati</taxon>
        <taxon>Bacteroidota</taxon>
        <taxon>Flavobacteriia</taxon>
        <taxon>Flavobacteriales</taxon>
        <taxon>Flavobacteriaceae</taxon>
        <taxon>Paenimyroides</taxon>
    </lineage>
</organism>
<evidence type="ECO:0000313" key="4">
    <source>
        <dbReference type="Proteomes" id="UP000325141"/>
    </source>
</evidence>
<dbReference type="NCBIfam" id="TIGR04183">
    <property type="entry name" value="Por_Secre_tail"/>
    <property type="match status" value="1"/>
</dbReference>
<dbReference type="SUPFAM" id="SSF63825">
    <property type="entry name" value="YWTD domain"/>
    <property type="match status" value="1"/>
</dbReference>
<dbReference type="EMBL" id="VWSG01000002">
    <property type="protein sequence ID" value="KAA5537614.1"/>
    <property type="molecule type" value="Genomic_DNA"/>
</dbReference>
<name>A0A5M6CR05_9FLAO</name>
<sequence length="591" mass="65426">MKKLFSFLLIITCFNSYCQLYKRAWGTLLPISFKTICSPPPNCDTVYFHNNNLVAHLEQKSNTLYHTDFDLNRIYKTSTINPSTSLFYTIPHTGGGSLIKSIKTTSKGDLIICGRTLVNGLATAGAYSTTPIASLFTGSGYVAKIDTSGKLVWFTYFHPILQNSSSLTVDKNDNIYIITDREKTEKLTANTFQSNGDLTHPLIYMNAISKLDTNGKHQWSTFYSKDHSIIRSIIASTNGVYVYGEHLESNASSNYFGSSGSFQEYATGMTTAGTNNANTVFISKFNFNGTRAWSSYFGVDRSLAAQNNILSYNSSLTVINDDAFILTNHEIRPGISKNITTKGVLLEAPVSNSQIDITLTKFLGNGQRGWTTFLYTGNIIEANNIELFVSSTVKKTDPFASNLSTNNAYQKNHGGTDDTFSTIISTDGKKRSYASFYGFVGTDNGVAFPTSKGYFCIGYTFGNTSRFTSLTFSTANSPIKKLSRNTKGELTFKGNYIAYFTTESVTNKEFNQQTFNVYPNPATDILNIQSKENLPENTSFTIYDLSGKIVLNHSAVHSNLNQMNISNLSSGAYILQINNPNINQSFKFIKK</sequence>
<dbReference type="AlphaFoldDB" id="A0A5M6CR05"/>
<evidence type="ECO:0000256" key="1">
    <source>
        <dbReference type="ARBA" id="ARBA00022729"/>
    </source>
</evidence>
<gene>
    <name evidence="3" type="ORF">F0460_02760</name>
</gene>
<comment type="caution">
    <text evidence="3">The sequence shown here is derived from an EMBL/GenBank/DDBJ whole genome shotgun (WGS) entry which is preliminary data.</text>
</comment>
<dbReference type="RefSeq" id="WP_150010052.1">
    <property type="nucleotide sequence ID" value="NZ_VWSG01000002.1"/>
</dbReference>
<dbReference type="Pfam" id="PF18962">
    <property type="entry name" value="Por_Secre_tail"/>
    <property type="match status" value="1"/>
</dbReference>
<keyword evidence="1" id="KW-0732">Signal</keyword>
<reference evidence="3 4" key="1">
    <citation type="submission" date="2019-09" db="EMBL/GenBank/DDBJ databases">
        <title>Genome sequence and assembly of Flavobacterium sp.</title>
        <authorList>
            <person name="Chhetri G."/>
        </authorList>
    </citation>
    <scope>NUCLEOTIDE SEQUENCE [LARGE SCALE GENOMIC DNA]</scope>
    <source>
        <strain evidence="3 4">SNL9</strain>
    </source>
</reference>
<proteinExistence type="predicted"/>
<feature type="domain" description="Secretion system C-terminal sorting" evidence="2">
    <location>
        <begin position="517"/>
        <end position="588"/>
    </location>
</feature>
<accession>A0A5M6CR05</accession>
<dbReference type="InterPro" id="IPR026444">
    <property type="entry name" value="Secre_tail"/>
</dbReference>
<evidence type="ECO:0000313" key="3">
    <source>
        <dbReference type="EMBL" id="KAA5537614.1"/>
    </source>
</evidence>
<dbReference type="Proteomes" id="UP000325141">
    <property type="component" value="Unassembled WGS sequence"/>
</dbReference>
<keyword evidence="4" id="KW-1185">Reference proteome</keyword>